<sequence length="453" mass="49384">MRSLTASPSVNMVTVNVLLSVFFTSGALAACPQDSHLFITAPQVMEALSGSCLLIPCNFRPESGDNVFDNTRQVFGVWIKGNPDENNVIFNSSGKFTKYPMSIIGNLSEKNCTTLFSNLTTNYRDTYYFRIMNWPYRATAVCDPLQINVTDSAPSPIIKIPGDLKEKESVTITCSALTPCPHSPPKLTWTLQQDPHTNIEENTDGTFTTKIQETITLSDRHDGLNISCSATYRVNGGRDVRTAETQETLKVSYAPKDTSASISPSGLVSAGTWVNLSCSSRARPPVSSFTWFKSSKDGARTVSEGAFYSFNATQGGVYYCVAANDLGNQTSALIQLIIGAGEASMWPVILGGIFGVMVLLCLIVCGWRLKSKHSAAEQTQHQTCEDLVSTKEKHEEEDIHYGEIHFSSLRAEASSGPVQDSGQQQDTVYAQVKVSERQAAAGSEQLYAEVKTK</sequence>
<dbReference type="SMART" id="SM00409">
    <property type="entry name" value="IG"/>
    <property type="match status" value="2"/>
</dbReference>
<evidence type="ECO:0000313" key="4">
    <source>
        <dbReference type="EMBL" id="KAF3703915.1"/>
    </source>
</evidence>
<keyword evidence="4" id="KW-0430">Lectin</keyword>
<gene>
    <name evidence="4" type="ORF">EXN66_Car019603</name>
</gene>
<feature type="domain" description="Ig-like" evidence="3">
    <location>
        <begin position="255"/>
        <end position="335"/>
    </location>
</feature>
<feature type="transmembrane region" description="Helical" evidence="1">
    <location>
        <begin position="345"/>
        <end position="367"/>
    </location>
</feature>
<feature type="signal peptide" evidence="2">
    <location>
        <begin position="1"/>
        <end position="29"/>
    </location>
</feature>
<dbReference type="PANTHER" id="PTHR46484:SF8">
    <property type="entry name" value="B-CELL RECEPTOR CD22-LIKE-RELATED"/>
    <property type="match status" value="1"/>
</dbReference>
<dbReference type="OrthoDB" id="6250964at2759"/>
<dbReference type="Gene3D" id="2.60.40.10">
    <property type="entry name" value="Immunoglobulins"/>
    <property type="match status" value="3"/>
</dbReference>
<evidence type="ECO:0000259" key="3">
    <source>
        <dbReference type="PROSITE" id="PS50835"/>
    </source>
</evidence>
<dbReference type="SUPFAM" id="SSF48726">
    <property type="entry name" value="Immunoglobulin"/>
    <property type="match status" value="2"/>
</dbReference>
<proteinExistence type="predicted"/>
<reference evidence="4 5" key="1">
    <citation type="submission" date="2019-02" db="EMBL/GenBank/DDBJ databases">
        <title>Opniocepnalus argus genome.</title>
        <authorList>
            <person name="Zhou C."/>
            <person name="Xiao S."/>
        </authorList>
    </citation>
    <scope>NUCLEOTIDE SEQUENCE [LARGE SCALE GENOMIC DNA]</scope>
    <source>
        <strain evidence="4">OARG1902GOOAL</strain>
        <tissue evidence="4">Muscle</tissue>
    </source>
</reference>
<keyword evidence="1" id="KW-0472">Membrane</keyword>
<dbReference type="AlphaFoldDB" id="A0A6G1QMY8"/>
<keyword evidence="2" id="KW-0732">Signal</keyword>
<dbReference type="InterPro" id="IPR036179">
    <property type="entry name" value="Ig-like_dom_sf"/>
</dbReference>
<feature type="domain" description="Ig-like" evidence="3">
    <location>
        <begin position="156"/>
        <end position="252"/>
    </location>
</feature>
<dbReference type="GO" id="GO:0030246">
    <property type="term" value="F:carbohydrate binding"/>
    <property type="evidence" value="ECO:0007669"/>
    <property type="project" value="UniProtKB-KW"/>
</dbReference>
<evidence type="ECO:0000256" key="2">
    <source>
        <dbReference type="SAM" id="SignalP"/>
    </source>
</evidence>
<accession>A0A6G1QMY8</accession>
<name>A0A6G1QMY8_CHAAH</name>
<keyword evidence="1" id="KW-1133">Transmembrane helix</keyword>
<dbReference type="PROSITE" id="PS51257">
    <property type="entry name" value="PROKAR_LIPOPROTEIN"/>
    <property type="match status" value="1"/>
</dbReference>
<dbReference type="EMBL" id="CM015730">
    <property type="protein sequence ID" value="KAF3703915.1"/>
    <property type="molecule type" value="Genomic_DNA"/>
</dbReference>
<dbReference type="Pfam" id="PF13895">
    <property type="entry name" value="Ig_2"/>
    <property type="match status" value="1"/>
</dbReference>
<evidence type="ECO:0000256" key="1">
    <source>
        <dbReference type="SAM" id="Phobius"/>
    </source>
</evidence>
<evidence type="ECO:0000313" key="5">
    <source>
        <dbReference type="Proteomes" id="UP000503349"/>
    </source>
</evidence>
<keyword evidence="1" id="KW-0812">Transmembrane</keyword>
<feature type="chain" id="PRO_5026291188" evidence="2">
    <location>
        <begin position="30"/>
        <end position="453"/>
    </location>
</feature>
<dbReference type="InterPro" id="IPR007110">
    <property type="entry name" value="Ig-like_dom"/>
</dbReference>
<dbReference type="PANTHER" id="PTHR46484">
    <property type="entry name" value="SI:CH211-171H4.5-RELATED"/>
    <property type="match status" value="1"/>
</dbReference>
<dbReference type="Proteomes" id="UP000503349">
    <property type="component" value="Chromosome 19"/>
</dbReference>
<dbReference type="InterPro" id="IPR013783">
    <property type="entry name" value="Ig-like_fold"/>
</dbReference>
<keyword evidence="5" id="KW-1185">Reference proteome</keyword>
<protein>
    <submittedName>
        <fullName evidence="4">Sialoadhesin Sialic acid-binding Ig-like lectin 1</fullName>
    </submittedName>
</protein>
<dbReference type="PROSITE" id="PS50835">
    <property type="entry name" value="IG_LIKE"/>
    <property type="match status" value="2"/>
</dbReference>
<organism evidence="4 5">
    <name type="scientific">Channa argus</name>
    <name type="common">Northern snakehead</name>
    <name type="synonym">Ophicephalus argus</name>
    <dbReference type="NCBI Taxonomy" id="215402"/>
    <lineage>
        <taxon>Eukaryota</taxon>
        <taxon>Metazoa</taxon>
        <taxon>Chordata</taxon>
        <taxon>Craniata</taxon>
        <taxon>Vertebrata</taxon>
        <taxon>Euteleostomi</taxon>
        <taxon>Actinopterygii</taxon>
        <taxon>Neopterygii</taxon>
        <taxon>Teleostei</taxon>
        <taxon>Neoteleostei</taxon>
        <taxon>Acanthomorphata</taxon>
        <taxon>Anabantaria</taxon>
        <taxon>Anabantiformes</taxon>
        <taxon>Channoidei</taxon>
        <taxon>Channidae</taxon>
        <taxon>Channa</taxon>
    </lineage>
</organism>
<dbReference type="InterPro" id="IPR003599">
    <property type="entry name" value="Ig_sub"/>
</dbReference>
<reference evidence="5" key="2">
    <citation type="submission" date="2019-02" db="EMBL/GenBank/DDBJ databases">
        <title>Opniocepnalus argus Var Kimnra genome.</title>
        <authorList>
            <person name="Zhou C."/>
            <person name="Xiao S."/>
        </authorList>
    </citation>
    <scope>NUCLEOTIDE SEQUENCE [LARGE SCALE GENOMIC DNA]</scope>
</reference>